<dbReference type="SUPFAM" id="SSF56112">
    <property type="entry name" value="Protein kinase-like (PK-like)"/>
    <property type="match status" value="1"/>
</dbReference>
<dbReference type="PANTHER" id="PTHR21310">
    <property type="entry name" value="AMINOGLYCOSIDE PHOSPHOTRANSFERASE-RELATED-RELATED"/>
    <property type="match status" value="1"/>
</dbReference>
<gene>
    <name evidence="2" type="ORF">G5V58_05725</name>
</gene>
<evidence type="ECO:0000259" key="1">
    <source>
        <dbReference type="Pfam" id="PF01636"/>
    </source>
</evidence>
<dbReference type="InterPro" id="IPR051678">
    <property type="entry name" value="AGP_Transferase"/>
</dbReference>
<dbReference type="PANTHER" id="PTHR21310:SF40">
    <property type="entry name" value="AMINOGLYCOSIDE PHOSPHOTRANSFERASE DOMAIN-CONTAINING PROTEIN-RELATED"/>
    <property type="match status" value="1"/>
</dbReference>
<dbReference type="Pfam" id="PF01636">
    <property type="entry name" value="APH"/>
    <property type="match status" value="1"/>
</dbReference>
<dbReference type="InterPro" id="IPR011009">
    <property type="entry name" value="Kinase-like_dom_sf"/>
</dbReference>
<reference evidence="2 3" key="1">
    <citation type="submission" date="2020-02" db="EMBL/GenBank/DDBJ databases">
        <title>Full genome sequence of Nocardioides sp. R-3366.</title>
        <authorList>
            <person name="Im W.-T."/>
        </authorList>
    </citation>
    <scope>NUCLEOTIDE SEQUENCE [LARGE SCALE GENOMIC DNA]</scope>
    <source>
        <strain evidence="2 3">R-3366</strain>
    </source>
</reference>
<proteinExistence type="predicted"/>
<dbReference type="AlphaFoldDB" id="A0A6G6WB06"/>
<accession>A0A6G6WB06</accession>
<dbReference type="InterPro" id="IPR002575">
    <property type="entry name" value="Aminoglycoside_PTrfase"/>
</dbReference>
<dbReference type="RefSeq" id="WP_165229650.1">
    <property type="nucleotide sequence ID" value="NZ_CP049257.1"/>
</dbReference>
<organism evidence="2 3">
    <name type="scientific">Nocardioides anomalus</name>
    <dbReference type="NCBI Taxonomy" id="2712223"/>
    <lineage>
        <taxon>Bacteria</taxon>
        <taxon>Bacillati</taxon>
        <taxon>Actinomycetota</taxon>
        <taxon>Actinomycetes</taxon>
        <taxon>Propionibacteriales</taxon>
        <taxon>Nocardioidaceae</taxon>
        <taxon>Nocardioides</taxon>
    </lineage>
</organism>
<name>A0A6G6WB06_9ACTN</name>
<protein>
    <submittedName>
        <fullName evidence="2">Phosphotransferase</fullName>
    </submittedName>
</protein>
<dbReference type="Proteomes" id="UP000502996">
    <property type="component" value="Chromosome"/>
</dbReference>
<keyword evidence="3" id="KW-1185">Reference proteome</keyword>
<evidence type="ECO:0000313" key="3">
    <source>
        <dbReference type="Proteomes" id="UP000502996"/>
    </source>
</evidence>
<dbReference type="EMBL" id="CP049257">
    <property type="protein sequence ID" value="QIG42333.1"/>
    <property type="molecule type" value="Genomic_DNA"/>
</dbReference>
<dbReference type="KEGG" id="nano:G5V58_05725"/>
<evidence type="ECO:0000313" key="2">
    <source>
        <dbReference type="EMBL" id="QIG42333.1"/>
    </source>
</evidence>
<feature type="domain" description="Aminoglycoside phosphotransferase" evidence="1">
    <location>
        <begin position="104"/>
        <end position="144"/>
    </location>
</feature>
<dbReference type="Gene3D" id="3.90.1200.10">
    <property type="match status" value="1"/>
</dbReference>
<sequence>MELLASGRDCEVFLLDDGRVARAYTDGRPAEAEATLIRRLHALGYPVPEVFGWEGPRIVMARVAGPTLGEQLFAGEVTVAEAAATQADLQARLHALRWPGGEPLLHLDLHPLNVLVGPSGPVVIDWTNARPGPPGLDVAMSALILAGVALTGEVPEARDLLTAYAAVAPAPYADHLDEAAALRLSTPHTTADERRLMAQTVALAASP</sequence>
<dbReference type="GO" id="GO:0016740">
    <property type="term" value="F:transferase activity"/>
    <property type="evidence" value="ECO:0007669"/>
    <property type="project" value="UniProtKB-KW"/>
</dbReference>
<keyword evidence="2" id="KW-0808">Transferase</keyword>